<organism evidence="2 3">
    <name type="scientific">Ceratobasidium theobromae</name>
    <dbReference type="NCBI Taxonomy" id="1582974"/>
    <lineage>
        <taxon>Eukaryota</taxon>
        <taxon>Fungi</taxon>
        <taxon>Dikarya</taxon>
        <taxon>Basidiomycota</taxon>
        <taxon>Agaricomycotina</taxon>
        <taxon>Agaricomycetes</taxon>
        <taxon>Cantharellales</taxon>
        <taxon>Ceratobasidiaceae</taxon>
        <taxon>Ceratobasidium</taxon>
    </lineage>
</organism>
<gene>
    <name evidence="2" type="ORF">CTheo_9087</name>
</gene>
<sequence>MNTPFILGTDFATQFQLSLQRDQNGTKIIFGETGRSIPVIESESTPRIDSNGHSFQVEVAQGFVNNLDKFSKARKRYRLNLKDKLSLSQGTKVRIYQTVTIDPHSVKMVKVKTQFEEGQSEGFLDRAFNSHKTEQDIFAISDCLISRNNPKIQVTNLSDKPIRLQGGEIIGYMRDPETYLAKEEELDPPNKENFHKYAKLVKAIAQQKAEERPEDEDPILTLPPEGGPKTAELPDIEAIPQEKLLMELNFAETLSKDQMSKLGSVITKHKKAFSLDGQLGNYDAKVEINLRPGTTEISLPPYSASPAKREIIDTQIDTWLKLEQTKTLR</sequence>
<feature type="region of interest" description="Disordered" evidence="1">
    <location>
        <begin position="209"/>
        <end position="229"/>
    </location>
</feature>
<proteinExistence type="predicted"/>
<evidence type="ECO:0000313" key="2">
    <source>
        <dbReference type="EMBL" id="KAB5587475.1"/>
    </source>
</evidence>
<protein>
    <submittedName>
        <fullName evidence="2">Transposon Tf2-1 polyprotein</fullName>
    </submittedName>
</protein>
<reference evidence="2 3" key="1">
    <citation type="journal article" date="2019" name="Fungal Biol. Biotechnol.">
        <title>Draft genome sequence of fastidious pathogen Ceratobasidium theobromae, which causes vascular-streak dieback in Theobroma cacao.</title>
        <authorList>
            <person name="Ali S.S."/>
            <person name="Asman A."/>
            <person name="Shao J."/>
            <person name="Firmansyah A.P."/>
            <person name="Susilo A.W."/>
            <person name="Rosmana A."/>
            <person name="McMahon P."/>
            <person name="Junaid M."/>
            <person name="Guest D."/>
            <person name="Kheng T.Y."/>
            <person name="Meinhardt L.W."/>
            <person name="Bailey B.A."/>
        </authorList>
    </citation>
    <scope>NUCLEOTIDE SEQUENCE [LARGE SCALE GENOMIC DNA]</scope>
    <source>
        <strain evidence="2 3">CT2</strain>
    </source>
</reference>
<evidence type="ECO:0000313" key="3">
    <source>
        <dbReference type="Proteomes" id="UP000383932"/>
    </source>
</evidence>
<dbReference type="EMBL" id="SSOP01001062">
    <property type="protein sequence ID" value="KAB5587475.1"/>
    <property type="molecule type" value="Genomic_DNA"/>
</dbReference>
<name>A0A5N5Q6K0_9AGAM</name>
<dbReference type="Proteomes" id="UP000383932">
    <property type="component" value="Unassembled WGS sequence"/>
</dbReference>
<keyword evidence="3" id="KW-1185">Reference proteome</keyword>
<accession>A0A5N5Q6K0</accession>
<dbReference type="OrthoDB" id="6776860at2759"/>
<comment type="caution">
    <text evidence="2">The sequence shown here is derived from an EMBL/GenBank/DDBJ whole genome shotgun (WGS) entry which is preliminary data.</text>
</comment>
<dbReference type="AlphaFoldDB" id="A0A5N5Q6K0"/>
<evidence type="ECO:0000256" key="1">
    <source>
        <dbReference type="SAM" id="MobiDB-lite"/>
    </source>
</evidence>